<gene>
    <name evidence="1" type="ORF">QQF64_035409</name>
</gene>
<proteinExistence type="predicted"/>
<name>A0ABR3NFP7_9TELE</name>
<comment type="caution">
    <text evidence="1">The sequence shown here is derived from an EMBL/GenBank/DDBJ whole genome shotgun (WGS) entry which is preliminary data.</text>
</comment>
<organism evidence="1 2">
    <name type="scientific">Cirrhinus molitorella</name>
    <name type="common">mud carp</name>
    <dbReference type="NCBI Taxonomy" id="172907"/>
    <lineage>
        <taxon>Eukaryota</taxon>
        <taxon>Metazoa</taxon>
        <taxon>Chordata</taxon>
        <taxon>Craniata</taxon>
        <taxon>Vertebrata</taxon>
        <taxon>Euteleostomi</taxon>
        <taxon>Actinopterygii</taxon>
        <taxon>Neopterygii</taxon>
        <taxon>Teleostei</taxon>
        <taxon>Ostariophysi</taxon>
        <taxon>Cypriniformes</taxon>
        <taxon>Cyprinidae</taxon>
        <taxon>Labeoninae</taxon>
        <taxon>Labeonini</taxon>
        <taxon>Cirrhinus</taxon>
    </lineage>
</organism>
<evidence type="ECO:0000313" key="2">
    <source>
        <dbReference type="Proteomes" id="UP001558613"/>
    </source>
</evidence>
<evidence type="ECO:0000313" key="1">
    <source>
        <dbReference type="EMBL" id="KAL1275786.1"/>
    </source>
</evidence>
<dbReference type="EMBL" id="JAYMGO010000004">
    <property type="protein sequence ID" value="KAL1275786.1"/>
    <property type="molecule type" value="Genomic_DNA"/>
</dbReference>
<protein>
    <submittedName>
        <fullName evidence="1">Uncharacterized protein</fullName>
    </submittedName>
</protein>
<reference evidence="1 2" key="1">
    <citation type="submission" date="2023-09" db="EMBL/GenBank/DDBJ databases">
        <authorList>
            <person name="Wang M."/>
        </authorList>
    </citation>
    <scope>NUCLEOTIDE SEQUENCE [LARGE SCALE GENOMIC DNA]</scope>
    <source>
        <strain evidence="1">GT-2023</strain>
        <tissue evidence="1">Liver</tissue>
    </source>
</reference>
<keyword evidence="2" id="KW-1185">Reference proteome</keyword>
<accession>A0ABR3NFP7</accession>
<dbReference type="Proteomes" id="UP001558613">
    <property type="component" value="Unassembled WGS sequence"/>
</dbReference>
<sequence>MWRLKYVYAELMESFCGRCKKRGKANNNNLLRRKESFRPVAVVTTPRALCTHTNVGKFWHSPHLSPCPARQQQSTSLSTAPGPPELFCVRRLVFFTRRSLCVCMCRQLLFPGNASVCRTPGRLE</sequence>